<dbReference type="Pfam" id="PF07287">
    <property type="entry name" value="AtuA"/>
    <property type="match status" value="1"/>
</dbReference>
<proteinExistence type="predicted"/>
<protein>
    <submittedName>
        <fullName evidence="2">DUF1446 domain-containing protein</fullName>
    </submittedName>
</protein>
<dbReference type="InterPro" id="IPR010839">
    <property type="entry name" value="AtuA_N"/>
</dbReference>
<accession>A0A371BAU7</accession>
<name>A0A371BAU7_9BRAD</name>
<sequence>MTDPVLIGSGAGFAGDRSDAAGPVVAALAARRGPRFLMYETLAERTLALAQLERRQNPQRGFSPALDRLLRPVLARCVENGIRIVGNFGAANPAAAARHIAVIARELGIAPPRIAIVEGDDLTGRLSDAELAARETGGAMLSRGRPVLSANLYLGAQPIAEALDRGADIVVTGRVADSALALGPLLHVYRWAADDWDRLAAGTLAGHLLECGAQITGGYFADPGVKDVPDLAHVGYPIAEIAASGDMIIGKPPGTGGRIDRLTVIEQTLYEIHDPCAYLAPDVVLDLGEVEVEQIGPDRVRVSGARGHPAPPTLKATVCIDSGYLGEAEISYAGAGAAARARLAADVVLTRLRERAPGLAVRVDAIGSVSILGASGVVPSFGNADTRDVRLRFAAQSDDAATLELLLDEVEALYCAGPAGGAGVRRRLTPRLASASCLIERIHAVPRVTMMENA</sequence>
<organism evidence="2 3">
    <name type="scientific">Undibacter mobilis</name>
    <dbReference type="NCBI Taxonomy" id="2292256"/>
    <lineage>
        <taxon>Bacteria</taxon>
        <taxon>Pseudomonadati</taxon>
        <taxon>Pseudomonadota</taxon>
        <taxon>Alphaproteobacteria</taxon>
        <taxon>Hyphomicrobiales</taxon>
        <taxon>Nitrobacteraceae</taxon>
        <taxon>Undibacter</taxon>
    </lineage>
</organism>
<evidence type="ECO:0000313" key="3">
    <source>
        <dbReference type="Proteomes" id="UP000263993"/>
    </source>
</evidence>
<gene>
    <name evidence="2" type="ORF">DXH78_08670</name>
</gene>
<dbReference type="PANTHER" id="PTHR47708:SF2">
    <property type="entry name" value="SI:CH73-132F6.5"/>
    <property type="match status" value="1"/>
</dbReference>
<dbReference type="EMBL" id="QRGO01000001">
    <property type="protein sequence ID" value="RDV04627.1"/>
    <property type="molecule type" value="Genomic_DNA"/>
</dbReference>
<reference evidence="3" key="1">
    <citation type="submission" date="2018-08" db="EMBL/GenBank/DDBJ databases">
        <authorList>
            <person name="Kim S.-J."/>
            <person name="Jung G.-Y."/>
        </authorList>
    </citation>
    <scope>NUCLEOTIDE SEQUENCE [LARGE SCALE GENOMIC DNA]</scope>
    <source>
        <strain evidence="3">GY_H</strain>
    </source>
</reference>
<feature type="domain" description="Acyclic terpene utilisation N-terminal" evidence="1">
    <location>
        <begin position="5"/>
        <end position="449"/>
    </location>
</feature>
<keyword evidence="3" id="KW-1185">Reference proteome</keyword>
<evidence type="ECO:0000313" key="2">
    <source>
        <dbReference type="EMBL" id="RDV04627.1"/>
    </source>
</evidence>
<dbReference type="RefSeq" id="WP_115516651.1">
    <property type="nucleotide sequence ID" value="NZ_QRGO01000001.1"/>
</dbReference>
<dbReference type="AlphaFoldDB" id="A0A371BAU7"/>
<comment type="caution">
    <text evidence="2">The sequence shown here is derived from an EMBL/GenBank/DDBJ whole genome shotgun (WGS) entry which is preliminary data.</text>
</comment>
<evidence type="ECO:0000259" key="1">
    <source>
        <dbReference type="Pfam" id="PF07287"/>
    </source>
</evidence>
<dbReference type="OrthoDB" id="9763456at2"/>
<dbReference type="Proteomes" id="UP000263993">
    <property type="component" value="Unassembled WGS sequence"/>
</dbReference>
<dbReference type="PANTHER" id="PTHR47708">
    <property type="match status" value="1"/>
</dbReference>